<reference evidence="2 3" key="1">
    <citation type="submission" date="2024-09" db="EMBL/GenBank/DDBJ databases">
        <authorList>
            <person name="Sun Q."/>
            <person name="Mori K."/>
        </authorList>
    </citation>
    <scope>NUCLEOTIDE SEQUENCE [LARGE SCALE GENOMIC DNA]</scope>
    <source>
        <strain evidence="2 3">CECT 8622</strain>
    </source>
</reference>
<keyword evidence="1" id="KW-0732">Signal</keyword>
<dbReference type="EMBL" id="JBHMFC010000010">
    <property type="protein sequence ID" value="MFB9055847.1"/>
    <property type="molecule type" value="Genomic_DNA"/>
</dbReference>
<dbReference type="InterPro" id="IPR038695">
    <property type="entry name" value="Saro_0823-like_sf"/>
</dbReference>
<feature type="signal peptide" evidence="1">
    <location>
        <begin position="1"/>
        <end position="20"/>
    </location>
</feature>
<dbReference type="PANTHER" id="PTHR37953">
    <property type="entry name" value="UPF0127 PROTEIN MJ1496"/>
    <property type="match status" value="1"/>
</dbReference>
<gene>
    <name evidence="2" type="ORF">ACFFU9_03745</name>
</gene>
<protein>
    <submittedName>
        <fullName evidence="2">DUF192 domain-containing protein</fullName>
    </submittedName>
</protein>
<sequence>MRLKSISFAVLLSLGFLSLAHISCKEDKKNITQTEVIFKKEGELQIYKTVTDSVIVALDIELAKTDYEIQTGLMYRDAMDTHQGMLFLFDNEIERYFFMKNTRIPLDIIYINADKKIVSFQKNATPFDERSLPSNAPAKYVLEINAGLVDAWAIAVGDRIEFTE</sequence>
<dbReference type="PANTHER" id="PTHR37953:SF1">
    <property type="entry name" value="UPF0127 PROTEIN MJ1496"/>
    <property type="match status" value="1"/>
</dbReference>
<proteinExistence type="predicted"/>
<organism evidence="2 3">
    <name type="scientific">Mariniflexile ostreae</name>
    <dbReference type="NCBI Taxonomy" id="1520892"/>
    <lineage>
        <taxon>Bacteria</taxon>
        <taxon>Pseudomonadati</taxon>
        <taxon>Bacteroidota</taxon>
        <taxon>Flavobacteriia</taxon>
        <taxon>Flavobacteriales</taxon>
        <taxon>Flavobacteriaceae</taxon>
        <taxon>Mariniflexile</taxon>
    </lineage>
</organism>
<dbReference type="InterPro" id="IPR003795">
    <property type="entry name" value="DUF192"/>
</dbReference>
<dbReference type="Proteomes" id="UP001589585">
    <property type="component" value="Unassembled WGS sequence"/>
</dbReference>
<dbReference type="Pfam" id="PF02643">
    <property type="entry name" value="DUF192"/>
    <property type="match status" value="1"/>
</dbReference>
<comment type="caution">
    <text evidence="2">The sequence shown here is derived from an EMBL/GenBank/DDBJ whole genome shotgun (WGS) entry which is preliminary data.</text>
</comment>
<evidence type="ECO:0000256" key="1">
    <source>
        <dbReference type="SAM" id="SignalP"/>
    </source>
</evidence>
<name>A0ABV5F8S6_9FLAO</name>
<dbReference type="RefSeq" id="WP_379860036.1">
    <property type="nucleotide sequence ID" value="NZ_JBHMFC010000010.1"/>
</dbReference>
<dbReference type="Gene3D" id="2.60.120.1140">
    <property type="entry name" value="Protein of unknown function DUF192"/>
    <property type="match status" value="1"/>
</dbReference>
<evidence type="ECO:0000313" key="2">
    <source>
        <dbReference type="EMBL" id="MFB9055847.1"/>
    </source>
</evidence>
<keyword evidence="3" id="KW-1185">Reference proteome</keyword>
<accession>A0ABV5F8S6</accession>
<evidence type="ECO:0000313" key="3">
    <source>
        <dbReference type="Proteomes" id="UP001589585"/>
    </source>
</evidence>
<feature type="chain" id="PRO_5045061008" evidence="1">
    <location>
        <begin position="21"/>
        <end position="164"/>
    </location>
</feature>